<dbReference type="STRING" id="8496.A0A151NN28"/>
<evidence type="ECO:0000313" key="4">
    <source>
        <dbReference type="EMBL" id="KYO38184.1"/>
    </source>
</evidence>
<organism evidence="4 5">
    <name type="scientific">Alligator mississippiensis</name>
    <name type="common">American alligator</name>
    <dbReference type="NCBI Taxonomy" id="8496"/>
    <lineage>
        <taxon>Eukaryota</taxon>
        <taxon>Metazoa</taxon>
        <taxon>Chordata</taxon>
        <taxon>Craniata</taxon>
        <taxon>Vertebrata</taxon>
        <taxon>Euteleostomi</taxon>
        <taxon>Archelosauria</taxon>
        <taxon>Archosauria</taxon>
        <taxon>Crocodylia</taxon>
        <taxon>Alligatoridae</taxon>
        <taxon>Alligatorinae</taxon>
        <taxon>Alligator</taxon>
    </lineage>
</organism>
<dbReference type="InterPro" id="IPR053134">
    <property type="entry name" value="RNA-dir_DNA_polymerase"/>
</dbReference>
<dbReference type="Pfam" id="PF00078">
    <property type="entry name" value="RVT_1"/>
    <property type="match status" value="1"/>
</dbReference>
<evidence type="ECO:0000256" key="1">
    <source>
        <dbReference type="ARBA" id="ARBA00010879"/>
    </source>
</evidence>
<name>A0A151NN28_ALLMI</name>
<comment type="similarity">
    <text evidence="1">Belongs to the beta type-B retroviral polymerase family. HERV class-II K(HML-2) pol subfamily.</text>
</comment>
<gene>
    <name evidence="4" type="ORF">Y1Q_0007292</name>
</gene>
<dbReference type="InterPro" id="IPR043502">
    <property type="entry name" value="DNA/RNA_pol_sf"/>
</dbReference>
<dbReference type="SUPFAM" id="SSF56672">
    <property type="entry name" value="DNA/RNA polymerases"/>
    <property type="match status" value="1"/>
</dbReference>
<comment type="caution">
    <text evidence="4">The sequence shown here is derived from an EMBL/GenBank/DDBJ whole genome shotgun (WGS) entry which is preliminary data.</text>
</comment>
<dbReference type="AlphaFoldDB" id="A0A151NN28"/>
<evidence type="ECO:0000313" key="5">
    <source>
        <dbReference type="Proteomes" id="UP000050525"/>
    </source>
</evidence>
<dbReference type="CDD" id="cd01647">
    <property type="entry name" value="RT_LTR"/>
    <property type="match status" value="1"/>
</dbReference>
<keyword evidence="5" id="KW-1185">Reference proteome</keyword>
<dbReference type="PANTHER" id="PTHR24559:SF454">
    <property type="entry name" value="RIBONUCLEASE H"/>
    <property type="match status" value="1"/>
</dbReference>
<dbReference type="Proteomes" id="UP000050525">
    <property type="component" value="Unassembled WGS sequence"/>
</dbReference>
<dbReference type="EC" id="3.1.26.4" evidence="2"/>
<evidence type="ECO:0000256" key="2">
    <source>
        <dbReference type="ARBA" id="ARBA00012180"/>
    </source>
</evidence>
<dbReference type="InterPro" id="IPR043128">
    <property type="entry name" value="Rev_trsase/Diguanyl_cyclase"/>
</dbReference>
<dbReference type="InterPro" id="IPR000477">
    <property type="entry name" value="RT_dom"/>
</dbReference>
<dbReference type="Gene3D" id="3.30.70.270">
    <property type="match status" value="1"/>
</dbReference>
<dbReference type="GO" id="GO:0004523">
    <property type="term" value="F:RNA-DNA hybrid ribonuclease activity"/>
    <property type="evidence" value="ECO:0007669"/>
    <property type="project" value="UniProtKB-EC"/>
</dbReference>
<feature type="domain" description="Reverse transcriptase" evidence="3">
    <location>
        <begin position="7"/>
        <end position="79"/>
    </location>
</feature>
<protein>
    <recommendedName>
        <fullName evidence="2">ribonuclease H</fullName>
        <ecNumber evidence="2">3.1.26.4</ecNumber>
    </recommendedName>
</protein>
<dbReference type="EMBL" id="AKHW03002528">
    <property type="protein sequence ID" value="KYO38184.1"/>
    <property type="molecule type" value="Genomic_DNA"/>
</dbReference>
<proteinExistence type="inferred from homology"/>
<dbReference type="Gene3D" id="3.10.10.10">
    <property type="entry name" value="HIV Type 1 Reverse Transcriptase, subunit A, domain 1"/>
    <property type="match status" value="1"/>
</dbReference>
<accession>A0A151NN28</accession>
<evidence type="ECO:0000259" key="3">
    <source>
        <dbReference type="Pfam" id="PF00078"/>
    </source>
</evidence>
<dbReference type="PANTHER" id="PTHR24559">
    <property type="entry name" value="TRANSPOSON TY3-I GAG-POL POLYPROTEIN"/>
    <property type="match status" value="1"/>
</dbReference>
<sequence length="144" mass="16100">MPHVAELVERTGDTRYISNLDLAKGYWQIPVAKEDWLKTAFGTPWGLNEFFRMPFGLHGAAATFQRLMDQILAPHADQVRGLVKIISTLSRRGTLQSLKMLEVQKNHFAVVSQAAEVTEEDCQVLDTILALVVTFMLSATLPCL</sequence>
<reference evidence="4 5" key="1">
    <citation type="journal article" date="2012" name="Genome Biol.">
        <title>Sequencing three crocodilian genomes to illuminate the evolution of archosaurs and amniotes.</title>
        <authorList>
            <person name="St John J.A."/>
            <person name="Braun E.L."/>
            <person name="Isberg S.R."/>
            <person name="Miles L.G."/>
            <person name="Chong A.Y."/>
            <person name="Gongora J."/>
            <person name="Dalzell P."/>
            <person name="Moran C."/>
            <person name="Bed'hom B."/>
            <person name="Abzhanov A."/>
            <person name="Burgess S.C."/>
            <person name="Cooksey A.M."/>
            <person name="Castoe T.A."/>
            <person name="Crawford N.G."/>
            <person name="Densmore L.D."/>
            <person name="Drew J.C."/>
            <person name="Edwards S.V."/>
            <person name="Faircloth B.C."/>
            <person name="Fujita M.K."/>
            <person name="Greenwold M.J."/>
            <person name="Hoffmann F.G."/>
            <person name="Howard J.M."/>
            <person name="Iguchi T."/>
            <person name="Janes D.E."/>
            <person name="Khan S.Y."/>
            <person name="Kohno S."/>
            <person name="de Koning A.J."/>
            <person name="Lance S.L."/>
            <person name="McCarthy F.M."/>
            <person name="McCormack J.E."/>
            <person name="Merchant M.E."/>
            <person name="Peterson D.G."/>
            <person name="Pollock D.D."/>
            <person name="Pourmand N."/>
            <person name="Raney B.J."/>
            <person name="Roessler K.A."/>
            <person name="Sanford J.R."/>
            <person name="Sawyer R.H."/>
            <person name="Schmidt C.J."/>
            <person name="Triplett E.W."/>
            <person name="Tuberville T.D."/>
            <person name="Venegas-Anaya M."/>
            <person name="Howard J.T."/>
            <person name="Jarvis E.D."/>
            <person name="Guillette L.J.Jr."/>
            <person name="Glenn T.C."/>
            <person name="Green R.E."/>
            <person name="Ray D.A."/>
        </authorList>
    </citation>
    <scope>NUCLEOTIDE SEQUENCE [LARGE SCALE GENOMIC DNA]</scope>
    <source>
        <strain evidence="4">KSC_2009_1</strain>
    </source>
</reference>